<organism evidence="2 3">
    <name type="scientific">Pseudodesulfovibrio cashew</name>
    <dbReference type="NCBI Taxonomy" id="2678688"/>
    <lineage>
        <taxon>Bacteria</taxon>
        <taxon>Pseudomonadati</taxon>
        <taxon>Thermodesulfobacteriota</taxon>
        <taxon>Desulfovibrionia</taxon>
        <taxon>Desulfovibrionales</taxon>
        <taxon>Desulfovibrionaceae</taxon>
    </lineage>
</organism>
<feature type="transmembrane region" description="Helical" evidence="1">
    <location>
        <begin position="161"/>
        <end position="182"/>
    </location>
</feature>
<gene>
    <name evidence="2" type="ORF">GM415_12595</name>
</gene>
<protein>
    <submittedName>
        <fullName evidence="2">DUF1614 domain-containing protein</fullName>
    </submittedName>
</protein>
<proteinExistence type="predicted"/>
<feature type="transmembrane region" description="Helical" evidence="1">
    <location>
        <begin position="6"/>
        <end position="29"/>
    </location>
</feature>
<name>A0A6I6JKW2_9BACT</name>
<feature type="transmembrane region" description="Helical" evidence="1">
    <location>
        <begin position="221"/>
        <end position="243"/>
    </location>
</feature>
<dbReference type="Pfam" id="PF07758">
    <property type="entry name" value="DUF1614"/>
    <property type="match status" value="1"/>
</dbReference>
<dbReference type="KEGG" id="psel:GM415_12595"/>
<dbReference type="EMBL" id="CP046400">
    <property type="protein sequence ID" value="QGY40933.1"/>
    <property type="molecule type" value="Genomic_DNA"/>
</dbReference>
<keyword evidence="1" id="KW-0472">Membrane</keyword>
<dbReference type="Proteomes" id="UP000428328">
    <property type="component" value="Chromosome"/>
</dbReference>
<feature type="transmembrane region" description="Helical" evidence="1">
    <location>
        <begin position="189"/>
        <end position="209"/>
    </location>
</feature>
<accession>A0A6I6JKW2</accession>
<evidence type="ECO:0000313" key="2">
    <source>
        <dbReference type="EMBL" id="QGY40933.1"/>
    </source>
</evidence>
<feature type="transmembrane region" description="Helical" evidence="1">
    <location>
        <begin position="105"/>
        <end position="125"/>
    </location>
</feature>
<dbReference type="InterPro" id="IPR011672">
    <property type="entry name" value="DUF1614"/>
</dbReference>
<evidence type="ECO:0000256" key="1">
    <source>
        <dbReference type="SAM" id="Phobius"/>
    </source>
</evidence>
<sequence>MQNPYFQFSGGIFAALLFLVALFFLFVFLPVSIITEAFSKLGLTPAQGVLMLIAIVVGRFVNVPVHTSERLVMVSRPGSMRFSMDAMGRGVRIEEETANELKKQVFAVNLGGCVMPLLLSITFLISLHMEGRAGGAYGWIGFAMLMVAGGCYALTKADSFTGLRVPLVLPALITFVTVYFFVPREFRPVAAYVAGTLGTVIGGNLIPLLTPRIRNSVAAPVVSIGGAGTFGGVFVAGILAVLLA</sequence>
<keyword evidence="1" id="KW-0812">Transmembrane</keyword>
<feature type="transmembrane region" description="Helical" evidence="1">
    <location>
        <begin position="41"/>
        <end position="61"/>
    </location>
</feature>
<keyword evidence="3" id="KW-1185">Reference proteome</keyword>
<dbReference type="AlphaFoldDB" id="A0A6I6JKW2"/>
<dbReference type="RefSeq" id="WP_158948708.1">
    <property type="nucleotide sequence ID" value="NZ_CP046400.1"/>
</dbReference>
<feature type="transmembrane region" description="Helical" evidence="1">
    <location>
        <begin position="137"/>
        <end position="155"/>
    </location>
</feature>
<reference evidence="2 3" key="1">
    <citation type="submission" date="2019-11" db="EMBL/GenBank/DDBJ databases">
        <authorList>
            <person name="Zheng R.K."/>
            <person name="Sun C.M."/>
        </authorList>
    </citation>
    <scope>NUCLEOTIDE SEQUENCE [LARGE SCALE GENOMIC DNA]</scope>
    <source>
        <strain evidence="2 3">SRB007</strain>
    </source>
</reference>
<evidence type="ECO:0000313" key="3">
    <source>
        <dbReference type="Proteomes" id="UP000428328"/>
    </source>
</evidence>
<keyword evidence="1" id="KW-1133">Transmembrane helix</keyword>